<name>A0ABP6DIQ7_9ACTN</name>
<dbReference type="PROSITE" id="PS00061">
    <property type="entry name" value="ADH_SHORT"/>
    <property type="match status" value="1"/>
</dbReference>
<accession>A0ABP6DIQ7</accession>
<keyword evidence="5" id="KW-1185">Reference proteome</keyword>
<dbReference type="PANTHER" id="PTHR43669">
    <property type="entry name" value="5-KETO-D-GLUCONATE 5-REDUCTASE"/>
    <property type="match status" value="1"/>
</dbReference>
<reference evidence="5" key="1">
    <citation type="journal article" date="2019" name="Int. J. Syst. Evol. Microbiol.">
        <title>The Global Catalogue of Microorganisms (GCM) 10K type strain sequencing project: providing services to taxonomists for standard genome sequencing and annotation.</title>
        <authorList>
            <consortium name="The Broad Institute Genomics Platform"/>
            <consortium name="The Broad Institute Genome Sequencing Center for Infectious Disease"/>
            <person name="Wu L."/>
            <person name="Ma J."/>
        </authorList>
    </citation>
    <scope>NUCLEOTIDE SEQUENCE [LARGE SCALE GENOMIC DNA]</scope>
    <source>
        <strain evidence="5">JCM 4524</strain>
    </source>
</reference>
<dbReference type="Gene3D" id="3.40.50.720">
    <property type="entry name" value="NAD(P)-binding Rossmann-like Domain"/>
    <property type="match status" value="1"/>
</dbReference>
<evidence type="ECO:0000313" key="4">
    <source>
        <dbReference type="EMBL" id="GAA2646233.1"/>
    </source>
</evidence>
<dbReference type="Pfam" id="PF00106">
    <property type="entry name" value="adh_short"/>
    <property type="match status" value="1"/>
</dbReference>
<evidence type="ECO:0000256" key="2">
    <source>
        <dbReference type="ARBA" id="ARBA00023002"/>
    </source>
</evidence>
<comment type="caution">
    <text evidence="4">The sequence shown here is derived from an EMBL/GenBank/DDBJ whole genome shotgun (WGS) entry which is preliminary data.</text>
</comment>
<dbReference type="EMBL" id="BAAASJ010000063">
    <property type="protein sequence ID" value="GAA2646233.1"/>
    <property type="molecule type" value="Genomic_DNA"/>
</dbReference>
<evidence type="ECO:0000256" key="1">
    <source>
        <dbReference type="ARBA" id="ARBA00006484"/>
    </source>
</evidence>
<dbReference type="PRINTS" id="PR00080">
    <property type="entry name" value="SDRFAMILY"/>
</dbReference>
<dbReference type="PANTHER" id="PTHR43669:SF3">
    <property type="entry name" value="ALCOHOL DEHYDROGENASE, PUTATIVE (AFU_ORTHOLOGUE AFUA_3G03445)-RELATED"/>
    <property type="match status" value="1"/>
</dbReference>
<dbReference type="RefSeq" id="WP_344393285.1">
    <property type="nucleotide sequence ID" value="NZ_BAAASJ010000063.1"/>
</dbReference>
<dbReference type="Proteomes" id="UP001500151">
    <property type="component" value="Unassembled WGS sequence"/>
</dbReference>
<proteinExistence type="inferred from homology"/>
<gene>
    <name evidence="4" type="primary">hcaB</name>
    <name evidence="4" type="ORF">GCM10010307_51750</name>
</gene>
<dbReference type="NCBIfam" id="NF004849">
    <property type="entry name" value="PRK06200.1"/>
    <property type="match status" value="1"/>
</dbReference>
<evidence type="ECO:0000256" key="3">
    <source>
        <dbReference type="RuleBase" id="RU000363"/>
    </source>
</evidence>
<keyword evidence="2" id="KW-0560">Oxidoreductase</keyword>
<protein>
    <submittedName>
        <fullName evidence="4">3-phenylpropionate-dihydrodiol/cinnamic acid-dihydrodiol dehydrogenase</fullName>
    </submittedName>
</protein>
<dbReference type="SUPFAM" id="SSF51735">
    <property type="entry name" value="NAD(P)-binding Rossmann-fold domains"/>
    <property type="match status" value="1"/>
</dbReference>
<comment type="similarity">
    <text evidence="1 3">Belongs to the short-chain dehydrogenases/reductases (SDR) family.</text>
</comment>
<dbReference type="PRINTS" id="PR00081">
    <property type="entry name" value="GDHRDH"/>
</dbReference>
<dbReference type="InterPro" id="IPR036291">
    <property type="entry name" value="NAD(P)-bd_dom_sf"/>
</dbReference>
<evidence type="ECO:0000313" key="5">
    <source>
        <dbReference type="Proteomes" id="UP001500151"/>
    </source>
</evidence>
<dbReference type="InterPro" id="IPR020904">
    <property type="entry name" value="Sc_DH/Rdtase_CS"/>
</dbReference>
<organism evidence="4 5">
    <name type="scientific">Streptomyces vastus</name>
    <dbReference type="NCBI Taxonomy" id="285451"/>
    <lineage>
        <taxon>Bacteria</taxon>
        <taxon>Bacillati</taxon>
        <taxon>Actinomycetota</taxon>
        <taxon>Actinomycetes</taxon>
        <taxon>Kitasatosporales</taxon>
        <taxon>Streptomycetaceae</taxon>
        <taxon>Streptomyces</taxon>
    </lineage>
</organism>
<dbReference type="InterPro" id="IPR002347">
    <property type="entry name" value="SDR_fam"/>
</dbReference>
<sequence>MGWLEGSAVLVTGGASGLGRAIVERFVDEGARVVVFDRSKDKLDGIAADLKGAVRTVSGDVTSFADNVRACTVAEEEFGGLDTFVGNAGLWDFNRSLLDTPADALADGFDELFAVNVKGYLLGAKAAAPLLRRASGSIVFTLSNAAFYPGGGGPMYTAAKHAALGLVRQLAYELAPYTRVNAVAPGGLATDLRGPDAMGLADRSLTQELPINQILTEHSALRRAVRPQDAVGPYVLLASRESVITTGTVIDISTFGIPQRRPPAD</sequence>